<dbReference type="AlphaFoldDB" id="A0A820NRV5"/>
<dbReference type="EMBL" id="CAJOAZ010025695">
    <property type="protein sequence ID" value="CAF4395058.1"/>
    <property type="molecule type" value="Genomic_DNA"/>
</dbReference>
<accession>A0A820NRV5</accession>
<protein>
    <submittedName>
        <fullName evidence="1">Uncharacterized protein</fullName>
    </submittedName>
</protein>
<comment type="caution">
    <text evidence="1">The sequence shown here is derived from an EMBL/GenBank/DDBJ whole genome shotgun (WGS) entry which is preliminary data.</text>
</comment>
<organism evidence="1 2">
    <name type="scientific">Adineta steineri</name>
    <dbReference type="NCBI Taxonomy" id="433720"/>
    <lineage>
        <taxon>Eukaryota</taxon>
        <taxon>Metazoa</taxon>
        <taxon>Spiralia</taxon>
        <taxon>Gnathifera</taxon>
        <taxon>Rotifera</taxon>
        <taxon>Eurotatoria</taxon>
        <taxon>Bdelloidea</taxon>
        <taxon>Adinetida</taxon>
        <taxon>Adinetidae</taxon>
        <taxon>Adineta</taxon>
    </lineage>
</organism>
<sequence length="43" mass="4863">EVFIPGSDPTHFWKPTDVANGYCDSRVVKLDSKGKFFGRIYNA</sequence>
<dbReference type="Proteomes" id="UP000663844">
    <property type="component" value="Unassembled WGS sequence"/>
</dbReference>
<proteinExistence type="predicted"/>
<dbReference type="InterPro" id="IPR011042">
    <property type="entry name" value="6-blade_b-propeller_TolB-like"/>
</dbReference>
<evidence type="ECO:0000313" key="2">
    <source>
        <dbReference type="Proteomes" id="UP000663844"/>
    </source>
</evidence>
<reference evidence="1" key="1">
    <citation type="submission" date="2021-02" db="EMBL/GenBank/DDBJ databases">
        <authorList>
            <person name="Nowell W R."/>
        </authorList>
    </citation>
    <scope>NUCLEOTIDE SEQUENCE</scope>
</reference>
<name>A0A820NRV5_9BILA</name>
<evidence type="ECO:0000313" key="1">
    <source>
        <dbReference type="EMBL" id="CAF4395058.1"/>
    </source>
</evidence>
<dbReference type="Gene3D" id="2.120.10.30">
    <property type="entry name" value="TolB, C-terminal domain"/>
    <property type="match status" value="1"/>
</dbReference>
<feature type="non-terminal residue" evidence="1">
    <location>
        <position position="1"/>
    </location>
</feature>
<gene>
    <name evidence="1" type="ORF">OXD698_LOCUS51133</name>
</gene>